<feature type="region of interest" description="Disordered" evidence="1">
    <location>
        <begin position="508"/>
        <end position="530"/>
    </location>
</feature>
<proteinExistence type="predicted"/>
<accession>A0AA40EQF6</accession>
<comment type="caution">
    <text evidence="3">The sequence shown here is derived from an EMBL/GenBank/DDBJ whole genome shotgun (WGS) entry which is preliminary data.</text>
</comment>
<keyword evidence="2" id="KW-0472">Membrane</keyword>
<protein>
    <recommendedName>
        <fullName evidence="5">Cora-domain-containing protein</fullName>
    </recommendedName>
</protein>
<evidence type="ECO:0000256" key="2">
    <source>
        <dbReference type="SAM" id="Phobius"/>
    </source>
</evidence>
<evidence type="ECO:0000256" key="1">
    <source>
        <dbReference type="SAM" id="MobiDB-lite"/>
    </source>
</evidence>
<evidence type="ECO:0000313" key="4">
    <source>
        <dbReference type="Proteomes" id="UP001172155"/>
    </source>
</evidence>
<dbReference type="AlphaFoldDB" id="A0AA40EQF6"/>
<name>A0AA40EQF6_9PEZI</name>
<feature type="transmembrane region" description="Helical" evidence="2">
    <location>
        <begin position="475"/>
        <end position="498"/>
    </location>
</feature>
<dbReference type="Gene3D" id="1.20.58.340">
    <property type="entry name" value="Magnesium transport protein CorA, transmembrane region"/>
    <property type="match status" value="1"/>
</dbReference>
<dbReference type="EMBL" id="JAUKUD010000005">
    <property type="protein sequence ID" value="KAK0743619.1"/>
    <property type="molecule type" value="Genomic_DNA"/>
</dbReference>
<dbReference type="Proteomes" id="UP001172155">
    <property type="component" value="Unassembled WGS sequence"/>
</dbReference>
<evidence type="ECO:0008006" key="5">
    <source>
        <dbReference type="Google" id="ProtNLM"/>
    </source>
</evidence>
<organism evidence="3 4">
    <name type="scientific">Schizothecium vesticola</name>
    <dbReference type="NCBI Taxonomy" id="314040"/>
    <lineage>
        <taxon>Eukaryota</taxon>
        <taxon>Fungi</taxon>
        <taxon>Dikarya</taxon>
        <taxon>Ascomycota</taxon>
        <taxon>Pezizomycotina</taxon>
        <taxon>Sordariomycetes</taxon>
        <taxon>Sordariomycetidae</taxon>
        <taxon>Sordariales</taxon>
        <taxon>Schizotheciaceae</taxon>
        <taxon>Schizothecium</taxon>
    </lineage>
</organism>
<sequence length="559" mass="62768">MKTTAEKINTALDGLTDIDYPHLFSFANKARLSGSTTPKCRAKIDLFAFRSGYGFKALPDLSTPELIESHSGLASDTTSVLLIGENIDLELIHDLRALIGHNNASFARFLDDFLNDLPSYNFDQDVALHLPQFHSKKKRHGHLNFHYYHFREFERRLEVSYQDVQIAAKKEYWRRKSSYGAMHPCQRLLFEEGETQFPPLFIGRNHCVVWFDADMNCGWKTGVILVEPTMNITTLPVSLSPPLYMNLVSRDVVPNPASQPSYRTALTALTTHALQRDGAFPNPPPPFALLEGINRILVAEWMVIHTYCIRDINTIEWRLQGGHGDGFKSTKQFEDVLGILFRMRRRLNRYCGLVGEQRAICAARGSNLSTPWIGHNTVLPKSVDDAWNDLVADYDQVLGLLQEDFERVQQDINYIASLLTIQQTGVGVREAERTTEQNRMVLVLAIVATFLLPIGTAATVLGMEGDWAPSGSNFGLFWAISVPVSLVFMVGMLAFMFWGGQRGKVPPASREIKGGTESSGDGTDTGGGNDGWRWCYPDSKWVFKRRTIISEREVSSQGV</sequence>
<gene>
    <name evidence="3" type="ORF">B0T18DRAFT_415547</name>
</gene>
<feature type="transmembrane region" description="Helical" evidence="2">
    <location>
        <begin position="441"/>
        <end position="463"/>
    </location>
</feature>
<keyword evidence="2" id="KW-1133">Transmembrane helix</keyword>
<keyword evidence="4" id="KW-1185">Reference proteome</keyword>
<reference evidence="3" key="1">
    <citation type="submission" date="2023-06" db="EMBL/GenBank/DDBJ databases">
        <title>Genome-scale phylogeny and comparative genomics of the fungal order Sordariales.</title>
        <authorList>
            <consortium name="Lawrence Berkeley National Laboratory"/>
            <person name="Hensen N."/>
            <person name="Bonometti L."/>
            <person name="Westerberg I."/>
            <person name="Brannstrom I.O."/>
            <person name="Guillou S."/>
            <person name="Cros-Aarteil S."/>
            <person name="Calhoun S."/>
            <person name="Haridas S."/>
            <person name="Kuo A."/>
            <person name="Mondo S."/>
            <person name="Pangilinan J."/>
            <person name="Riley R."/>
            <person name="LaButti K."/>
            <person name="Andreopoulos B."/>
            <person name="Lipzen A."/>
            <person name="Chen C."/>
            <person name="Yanf M."/>
            <person name="Daum C."/>
            <person name="Ng V."/>
            <person name="Clum A."/>
            <person name="Steindorff A."/>
            <person name="Ohm R."/>
            <person name="Martin F."/>
            <person name="Silar P."/>
            <person name="Natvig D."/>
            <person name="Lalanne C."/>
            <person name="Gautier V."/>
            <person name="Ament-velasquez S.L."/>
            <person name="Kruys A."/>
            <person name="Hutchinson M.I."/>
            <person name="Powell A.J."/>
            <person name="Barry K."/>
            <person name="Miller A.N."/>
            <person name="Grigoriev I.V."/>
            <person name="Debuchy R."/>
            <person name="Gladieux P."/>
            <person name="Thoren M.H."/>
            <person name="Johannesson H."/>
        </authorList>
    </citation>
    <scope>NUCLEOTIDE SEQUENCE</scope>
    <source>
        <strain evidence="3">SMH3187-1</strain>
    </source>
</reference>
<keyword evidence="2" id="KW-0812">Transmembrane</keyword>
<evidence type="ECO:0000313" key="3">
    <source>
        <dbReference type="EMBL" id="KAK0743619.1"/>
    </source>
</evidence>